<feature type="domain" description="Potassium channel" evidence="10">
    <location>
        <begin position="493"/>
        <end position="541"/>
    </location>
</feature>
<dbReference type="Proteomes" id="UP001159405">
    <property type="component" value="Unassembled WGS sequence"/>
</dbReference>
<feature type="domain" description="Potassium channel" evidence="10">
    <location>
        <begin position="185"/>
        <end position="232"/>
    </location>
</feature>
<evidence type="ECO:0000256" key="7">
    <source>
        <dbReference type="ARBA" id="ARBA00023303"/>
    </source>
</evidence>
<protein>
    <recommendedName>
        <fullName evidence="10">Potassium channel domain-containing protein</fullName>
    </recommendedName>
</protein>
<name>A0ABN8PGZ5_9CNID</name>
<feature type="transmembrane region" description="Helical" evidence="9">
    <location>
        <begin position="552"/>
        <end position="574"/>
    </location>
</feature>
<feature type="transmembrane region" description="Helical" evidence="9">
    <location>
        <begin position="486"/>
        <end position="507"/>
    </location>
</feature>
<feature type="non-terminal residue" evidence="11">
    <location>
        <position position="1"/>
    </location>
</feature>
<reference evidence="11 12" key="1">
    <citation type="submission" date="2022-05" db="EMBL/GenBank/DDBJ databases">
        <authorList>
            <consortium name="Genoscope - CEA"/>
            <person name="William W."/>
        </authorList>
    </citation>
    <scope>NUCLEOTIDE SEQUENCE [LARGE SCALE GENOMIC DNA]</scope>
</reference>
<dbReference type="EMBL" id="CALNXK010000066">
    <property type="protein sequence ID" value="CAH3141388.1"/>
    <property type="molecule type" value="Genomic_DNA"/>
</dbReference>
<feature type="transmembrane region" description="Helical" evidence="9">
    <location>
        <begin position="204"/>
        <end position="224"/>
    </location>
</feature>
<comment type="caution">
    <text evidence="11">The sequence shown here is derived from an EMBL/GenBank/DDBJ whole genome shotgun (WGS) entry which is preliminary data.</text>
</comment>
<evidence type="ECO:0000256" key="9">
    <source>
        <dbReference type="SAM" id="Phobius"/>
    </source>
</evidence>
<dbReference type="Pfam" id="PF07885">
    <property type="entry name" value="Ion_trans_2"/>
    <property type="match status" value="4"/>
</dbReference>
<keyword evidence="12" id="KW-1185">Reference proteome</keyword>
<keyword evidence="6 9" id="KW-0472">Membrane</keyword>
<evidence type="ECO:0000256" key="3">
    <source>
        <dbReference type="ARBA" id="ARBA00022692"/>
    </source>
</evidence>
<evidence type="ECO:0000313" key="11">
    <source>
        <dbReference type="EMBL" id="CAH3141388.1"/>
    </source>
</evidence>
<keyword evidence="7 8" id="KW-0407">Ion channel</keyword>
<dbReference type="PANTHER" id="PTHR11003">
    <property type="entry name" value="POTASSIUM CHANNEL, SUBFAMILY K"/>
    <property type="match status" value="1"/>
</dbReference>
<proteinExistence type="inferred from homology"/>
<keyword evidence="2 8" id="KW-0813">Transport</keyword>
<evidence type="ECO:0000256" key="8">
    <source>
        <dbReference type="RuleBase" id="RU003857"/>
    </source>
</evidence>
<feature type="transmembrane region" description="Helical" evidence="9">
    <location>
        <begin position="404"/>
        <end position="425"/>
    </location>
</feature>
<feature type="domain" description="Potassium channel" evidence="10">
    <location>
        <begin position="390"/>
        <end position="459"/>
    </location>
</feature>
<keyword evidence="3 8" id="KW-0812">Transmembrane</keyword>
<comment type="similarity">
    <text evidence="8">Belongs to the two pore domain potassium channel (TC 1.A.1.8) family.</text>
</comment>
<accession>A0ABN8PGZ5</accession>
<evidence type="ECO:0000259" key="10">
    <source>
        <dbReference type="Pfam" id="PF07885"/>
    </source>
</evidence>
<dbReference type="Gene3D" id="1.10.287.70">
    <property type="match status" value="2"/>
</dbReference>
<evidence type="ECO:0000256" key="6">
    <source>
        <dbReference type="ARBA" id="ARBA00023136"/>
    </source>
</evidence>
<keyword evidence="5 8" id="KW-0406">Ion transport</keyword>
<dbReference type="PRINTS" id="PR01333">
    <property type="entry name" value="2POREKCHANEL"/>
</dbReference>
<evidence type="ECO:0000256" key="2">
    <source>
        <dbReference type="ARBA" id="ARBA00022448"/>
    </source>
</evidence>
<evidence type="ECO:0000256" key="4">
    <source>
        <dbReference type="ARBA" id="ARBA00022989"/>
    </source>
</evidence>
<feature type="transmembrane region" description="Helical" evidence="9">
    <location>
        <begin position="431"/>
        <end position="451"/>
    </location>
</feature>
<sequence>LYFLLQCAIGQMCHPLVKKSLWRAALLYIYGFIGGCVFVVIERKPESNRQLYSRLAGQLRRNFTTQFNISINESGFKLFMDQAFDVVTIGNKPDWSIFYGLSFAMTSLTTVGYGHITPETPLGQIFTVIYCLVGLPICMIFLKTLGEIIAKTVKRLVRFFDTIILGKKMPRRLKTKSFVLTFMLMICTLCLGGVTQVYLEGWTFVEGIYAYFATLSTIGYGDYIPGWKTVRIADEQSGIDNNIDLWIGVSILALPSLAGLCVVSGVLNSLVDALDELKIHFYVRKECLKCETKTSTKCEGLHEEGNLFIEDPNKRDNDRTMNYGLVKKGLWRAILLYIYAFLGGCIFYVIERKPESSREIYTRLTEQLHQNFTAKFNISMNQSDFELFMKQAFFVVKTGKRIDWTLFSGLSFTMMSLTTIGFGNITPETPLGQIITIVYCIVGIPICLAFLKTLGETIAKVVEKFVLLVERKFFGRRRPKKLKTKSLCLTFILMVFTLCLGGLTQIYLEDWSFVEGIYAFFAMLSTIGYGDYIPWWSALTKATAAENKRAHLWLILSALALPSMAGLCVVSAVINSLVDALDELKIQIHVQSKCLRCERKASRHKETVTFEKSNKDVNLENNFFRVPVKERLRSASI</sequence>
<dbReference type="InterPro" id="IPR003280">
    <property type="entry name" value="2pore_dom_K_chnl"/>
</dbReference>
<feature type="domain" description="Potassium channel" evidence="10">
    <location>
        <begin position="92"/>
        <end position="150"/>
    </location>
</feature>
<comment type="subcellular location">
    <subcellularLocation>
        <location evidence="1">Membrane</location>
        <topology evidence="1">Multi-pass membrane protein</topology>
    </subcellularLocation>
</comment>
<keyword evidence="4 9" id="KW-1133">Transmembrane helix</keyword>
<dbReference type="SUPFAM" id="SSF81324">
    <property type="entry name" value="Voltage-gated potassium channels"/>
    <property type="match status" value="4"/>
</dbReference>
<feature type="transmembrane region" description="Helical" evidence="9">
    <location>
        <begin position="20"/>
        <end position="41"/>
    </location>
</feature>
<evidence type="ECO:0000313" key="12">
    <source>
        <dbReference type="Proteomes" id="UP001159405"/>
    </source>
</evidence>
<feature type="transmembrane region" description="Helical" evidence="9">
    <location>
        <begin position="97"/>
        <end position="116"/>
    </location>
</feature>
<feature type="transmembrane region" description="Helical" evidence="9">
    <location>
        <begin position="177"/>
        <end position="198"/>
    </location>
</feature>
<feature type="transmembrane region" description="Helical" evidence="9">
    <location>
        <begin position="245"/>
        <end position="267"/>
    </location>
</feature>
<evidence type="ECO:0000256" key="1">
    <source>
        <dbReference type="ARBA" id="ARBA00004141"/>
    </source>
</evidence>
<dbReference type="InterPro" id="IPR013099">
    <property type="entry name" value="K_chnl_dom"/>
</dbReference>
<feature type="transmembrane region" description="Helical" evidence="9">
    <location>
        <begin position="122"/>
        <end position="142"/>
    </location>
</feature>
<gene>
    <name evidence="11" type="ORF">PLOB_00041797</name>
</gene>
<feature type="transmembrane region" description="Helical" evidence="9">
    <location>
        <begin position="330"/>
        <end position="350"/>
    </location>
</feature>
<organism evidence="11 12">
    <name type="scientific">Porites lobata</name>
    <dbReference type="NCBI Taxonomy" id="104759"/>
    <lineage>
        <taxon>Eukaryota</taxon>
        <taxon>Metazoa</taxon>
        <taxon>Cnidaria</taxon>
        <taxon>Anthozoa</taxon>
        <taxon>Hexacorallia</taxon>
        <taxon>Scleractinia</taxon>
        <taxon>Fungiina</taxon>
        <taxon>Poritidae</taxon>
        <taxon>Porites</taxon>
    </lineage>
</organism>
<evidence type="ECO:0000256" key="5">
    <source>
        <dbReference type="ARBA" id="ARBA00023065"/>
    </source>
</evidence>
<dbReference type="PANTHER" id="PTHR11003:SF345">
    <property type="entry name" value="TWIK FAMILY OF POTASSIUM CHANNELS PROTEIN 18"/>
    <property type="match status" value="1"/>
</dbReference>
<feature type="transmembrane region" description="Helical" evidence="9">
    <location>
        <begin position="513"/>
        <end position="532"/>
    </location>
</feature>